<dbReference type="PANTHER" id="PTHR11493:SF54">
    <property type="entry name" value="ANAEROBIC SULFITE REDUCTASE SUBUNIT C"/>
    <property type="match status" value="1"/>
</dbReference>
<keyword evidence="2" id="KW-0479">Metal-binding</keyword>
<dbReference type="AlphaFoldDB" id="A0A7X0H944"/>
<proteinExistence type="predicted"/>
<keyword evidence="8" id="KW-0560">Oxidoreductase</keyword>
<dbReference type="SUPFAM" id="SSF56014">
    <property type="entry name" value="Nitrite and sulphite reductase 4Fe-4S domain-like"/>
    <property type="match status" value="2"/>
</dbReference>
<dbReference type="GO" id="GO:0051539">
    <property type="term" value="F:4 iron, 4 sulfur cluster binding"/>
    <property type="evidence" value="ECO:0007669"/>
    <property type="project" value="UniProtKB-KW"/>
</dbReference>
<evidence type="ECO:0000256" key="2">
    <source>
        <dbReference type="ARBA" id="ARBA00022723"/>
    </source>
</evidence>
<evidence type="ECO:0000256" key="5">
    <source>
        <dbReference type="SAM" id="MobiDB-lite"/>
    </source>
</evidence>
<dbReference type="InterPro" id="IPR036136">
    <property type="entry name" value="Nit/Sulf_reduc_fer-like_dom_sf"/>
</dbReference>
<dbReference type="EMBL" id="JACHGY010000001">
    <property type="protein sequence ID" value="MBB6431569.1"/>
    <property type="molecule type" value="Genomic_DNA"/>
</dbReference>
<dbReference type="PANTHER" id="PTHR11493">
    <property type="entry name" value="SULFITE REDUCTASE [NADPH] SUBUNIT BETA-RELATED"/>
    <property type="match status" value="1"/>
</dbReference>
<keyword evidence="4" id="KW-0411">Iron-sulfur</keyword>
<dbReference type="GO" id="GO:0020037">
    <property type="term" value="F:heme binding"/>
    <property type="evidence" value="ECO:0007669"/>
    <property type="project" value="InterPro"/>
</dbReference>
<dbReference type="Gene3D" id="3.90.480.10">
    <property type="entry name" value="Sulfite Reductase Hemoprotein,Domain 2"/>
    <property type="match status" value="1"/>
</dbReference>
<evidence type="ECO:0000259" key="7">
    <source>
        <dbReference type="Pfam" id="PF03460"/>
    </source>
</evidence>
<evidence type="ECO:0000256" key="1">
    <source>
        <dbReference type="ARBA" id="ARBA00022485"/>
    </source>
</evidence>
<dbReference type="EC" id="1.8.1.2" evidence="8"/>
<dbReference type="GO" id="GO:0004783">
    <property type="term" value="F:sulfite reductase (NADPH) activity"/>
    <property type="evidence" value="ECO:0007669"/>
    <property type="project" value="UniProtKB-EC"/>
</dbReference>
<dbReference type="Pfam" id="PF03460">
    <property type="entry name" value="NIR_SIR_ferr"/>
    <property type="match status" value="1"/>
</dbReference>
<dbReference type="InterPro" id="IPR045854">
    <property type="entry name" value="NO2/SO3_Rdtase_4Fe4S_sf"/>
</dbReference>
<comment type="caution">
    <text evidence="8">The sequence shown here is derived from an EMBL/GenBank/DDBJ whole genome shotgun (WGS) entry which is preliminary data.</text>
</comment>
<dbReference type="GO" id="GO:0046872">
    <property type="term" value="F:metal ion binding"/>
    <property type="evidence" value="ECO:0007669"/>
    <property type="project" value="UniProtKB-KW"/>
</dbReference>
<dbReference type="Proteomes" id="UP000541810">
    <property type="component" value="Unassembled WGS sequence"/>
</dbReference>
<evidence type="ECO:0000256" key="3">
    <source>
        <dbReference type="ARBA" id="ARBA00023004"/>
    </source>
</evidence>
<dbReference type="Gene3D" id="3.30.413.10">
    <property type="entry name" value="Sulfite Reductase Hemoprotein, domain 1"/>
    <property type="match status" value="1"/>
</dbReference>
<dbReference type="Pfam" id="PF01077">
    <property type="entry name" value="NIR_SIR"/>
    <property type="match status" value="1"/>
</dbReference>
<keyword evidence="3" id="KW-0408">Iron</keyword>
<organism evidence="8 9">
    <name type="scientific">Algisphaera agarilytica</name>
    <dbReference type="NCBI Taxonomy" id="1385975"/>
    <lineage>
        <taxon>Bacteria</taxon>
        <taxon>Pseudomonadati</taxon>
        <taxon>Planctomycetota</taxon>
        <taxon>Phycisphaerae</taxon>
        <taxon>Phycisphaerales</taxon>
        <taxon>Phycisphaeraceae</taxon>
        <taxon>Algisphaera</taxon>
    </lineage>
</organism>
<feature type="domain" description="Nitrite/sulphite reductase 4Fe-4S" evidence="6">
    <location>
        <begin position="159"/>
        <end position="350"/>
    </location>
</feature>
<evidence type="ECO:0000313" key="8">
    <source>
        <dbReference type="EMBL" id="MBB6431569.1"/>
    </source>
</evidence>
<dbReference type="InterPro" id="IPR005117">
    <property type="entry name" value="NiRdtase/SiRdtase_haem-b_fer"/>
</dbReference>
<sequence>MADKPAKKPRPVKLPEPLLQTPEDQLSHDEHFKINSKGVVGPLPERYRDHDTLDLEKESEFLSKSHGLYLEYNRAKTGREKDWMYMVRVTVPGGGAFNADQWAILDKVADDYCHHNPYGGNSLRLTTRQNIQYHWLRKPEVMSLVQDVAKTGFYTLNGCGDNVRNVMGCPLSKFTTLEGASAFDLAHQYGTYFRLPAAPHIQVFAVDPNDIDDTGVGYDYGKQLLNRKFKIAFSTAHRDPDTGAITYDNCTEIRTNEIGVAPLVEGTGSDAKVVGYQVYVGGGQGEKKGKPTFAAHGKPLGIFTPEELMPGLKAIVDVHKEWGDRKNRVWARMKYVVWKQGIAWYRDQVKALGASFDLPNEDHHPGERNLHTGWSKQESNGKWAYGAYIECGRLTDGVYIDPAKTAAERGKEAPTGRADFSPHEAPRLRAMVHAALQSFPGTEVMVTPNQDLLFTNIDEAAKEDFTAKLAEFGHGTRRGKTYSTLRVLSGACVGLPTCRLSYTDSEQFEPELLDELEDRGYGDMAESIGITGCERQCFRPATKTLGWIGSGGDNYALKLGGSEDGSTQGHWLTDGQLQFLSAVPRERVADVCATLFDWYKTDHLAEGVRASARMDDDTKSPEKMGPFIHRMGYAAVLEKLKADERTADLLEKRNPAMVFDPYIEKNLVETTS</sequence>
<accession>A0A7X0H944</accession>
<dbReference type="Gene3D" id="3.90.480.20">
    <property type="match status" value="1"/>
</dbReference>
<keyword evidence="1" id="KW-0004">4Fe-4S</keyword>
<evidence type="ECO:0000256" key="4">
    <source>
        <dbReference type="ARBA" id="ARBA00023014"/>
    </source>
</evidence>
<gene>
    <name evidence="8" type="ORF">HNQ40_003375</name>
</gene>
<feature type="domain" description="Nitrite/Sulfite reductase ferredoxin-like" evidence="7">
    <location>
        <begin position="81"/>
        <end position="148"/>
    </location>
</feature>
<feature type="region of interest" description="Disordered" evidence="5">
    <location>
        <begin position="1"/>
        <end position="29"/>
    </location>
</feature>
<dbReference type="SUPFAM" id="SSF55124">
    <property type="entry name" value="Nitrite/Sulfite reductase N-terminal domain-like"/>
    <property type="match status" value="2"/>
</dbReference>
<protein>
    <submittedName>
        <fullName evidence="8">Sulfite reductase (NADPH) hemoprotein beta-component</fullName>
        <ecNumber evidence="8">1.8.1.2</ecNumber>
    </submittedName>
</protein>
<reference evidence="8 9" key="1">
    <citation type="submission" date="2020-08" db="EMBL/GenBank/DDBJ databases">
        <title>Genomic Encyclopedia of Type Strains, Phase IV (KMG-IV): sequencing the most valuable type-strain genomes for metagenomic binning, comparative biology and taxonomic classification.</title>
        <authorList>
            <person name="Goeker M."/>
        </authorList>
    </citation>
    <scope>NUCLEOTIDE SEQUENCE [LARGE SCALE GENOMIC DNA]</scope>
    <source>
        <strain evidence="8 9">DSM 103725</strain>
    </source>
</reference>
<dbReference type="InterPro" id="IPR045169">
    <property type="entry name" value="NO2/SO3_Rdtase_4Fe4S_prot"/>
</dbReference>
<dbReference type="InterPro" id="IPR006067">
    <property type="entry name" value="NO2/SO3_Rdtase_4Fe4S_dom"/>
</dbReference>
<evidence type="ECO:0000259" key="6">
    <source>
        <dbReference type="Pfam" id="PF01077"/>
    </source>
</evidence>
<keyword evidence="9" id="KW-1185">Reference proteome</keyword>
<name>A0A7X0H944_9BACT</name>
<evidence type="ECO:0000313" key="9">
    <source>
        <dbReference type="Proteomes" id="UP000541810"/>
    </source>
</evidence>
<dbReference type="RefSeq" id="WP_184679026.1">
    <property type="nucleotide sequence ID" value="NZ_JACHGY010000001.1"/>
</dbReference>